<feature type="transmembrane region" description="Helical" evidence="19">
    <location>
        <begin position="800"/>
        <end position="820"/>
    </location>
</feature>
<keyword evidence="10" id="KW-0175">Coiled coil</keyword>
<comment type="similarity">
    <text evidence="15">Belongs to the chitin synthase family. Class IV subfamily.</text>
</comment>
<dbReference type="GO" id="GO:0006031">
    <property type="term" value="P:chitin biosynthetic process"/>
    <property type="evidence" value="ECO:0007669"/>
    <property type="project" value="TreeGrafter"/>
</dbReference>
<feature type="transmembrane region" description="Helical" evidence="19">
    <location>
        <begin position="1813"/>
        <end position="1832"/>
    </location>
</feature>
<feature type="transmembrane region" description="Helical" evidence="19">
    <location>
        <begin position="2185"/>
        <end position="2205"/>
    </location>
</feature>
<feature type="region of interest" description="Disordered" evidence="18">
    <location>
        <begin position="482"/>
        <end position="537"/>
    </location>
</feature>
<comment type="caution">
    <text evidence="17">Lacks conserved residue(s) required for the propagation of feature annotation.</text>
</comment>
<evidence type="ECO:0000256" key="7">
    <source>
        <dbReference type="ARBA" id="ARBA00022741"/>
    </source>
</evidence>
<dbReference type="SUPFAM" id="SSF52540">
    <property type="entry name" value="P-loop containing nucleoside triphosphate hydrolases"/>
    <property type="match status" value="1"/>
</dbReference>
<dbReference type="GO" id="GO:0005524">
    <property type="term" value="F:ATP binding"/>
    <property type="evidence" value="ECO:0007669"/>
    <property type="project" value="UniProtKB-KW"/>
</dbReference>
<feature type="compositionally biased region" description="Low complexity" evidence="18">
    <location>
        <begin position="515"/>
        <end position="531"/>
    </location>
</feature>
<dbReference type="InterPro" id="IPR029044">
    <property type="entry name" value="Nucleotide-diphossugar_trans"/>
</dbReference>
<feature type="region of interest" description="Disordered" evidence="18">
    <location>
        <begin position="2443"/>
        <end position="2466"/>
    </location>
</feature>
<feature type="transmembrane region" description="Helical" evidence="19">
    <location>
        <begin position="1844"/>
        <end position="1866"/>
    </location>
</feature>
<dbReference type="EC" id="2.4.1.16" evidence="2"/>
<dbReference type="PROSITE" id="PS51456">
    <property type="entry name" value="MYOSIN_MOTOR"/>
    <property type="match status" value="1"/>
</dbReference>
<dbReference type="Proteomes" id="UP000677228">
    <property type="component" value="Unassembled WGS sequence"/>
</dbReference>
<dbReference type="EMBL" id="CAJOBC010000877">
    <property type="protein sequence ID" value="CAF3635083.1"/>
    <property type="molecule type" value="Genomic_DNA"/>
</dbReference>
<feature type="transmembrane region" description="Helical" evidence="19">
    <location>
        <begin position="1268"/>
        <end position="1288"/>
    </location>
</feature>
<comment type="catalytic activity">
    <reaction evidence="16">
        <text>[(1-&gt;4)-N-acetyl-beta-D-glucosaminyl](n) + UDP-N-acetyl-alpha-D-glucosamine = [(1-&gt;4)-N-acetyl-beta-D-glucosaminyl](n+1) + UDP + H(+)</text>
        <dbReference type="Rhea" id="RHEA:16637"/>
        <dbReference type="Rhea" id="RHEA-COMP:9593"/>
        <dbReference type="Rhea" id="RHEA-COMP:9595"/>
        <dbReference type="ChEBI" id="CHEBI:15378"/>
        <dbReference type="ChEBI" id="CHEBI:17029"/>
        <dbReference type="ChEBI" id="CHEBI:57705"/>
        <dbReference type="ChEBI" id="CHEBI:58223"/>
        <dbReference type="EC" id="2.4.1.16"/>
    </reaction>
</comment>
<dbReference type="Proteomes" id="UP000681722">
    <property type="component" value="Unassembled WGS sequence"/>
</dbReference>
<dbReference type="EMBL" id="CAJOBA010000841">
    <property type="protein sequence ID" value="CAF3560196.1"/>
    <property type="molecule type" value="Genomic_DNA"/>
</dbReference>
<gene>
    <name evidence="22" type="ORF">GPM918_LOCUS5892</name>
    <name evidence="21" type="ORF">OVA965_LOCUS3493</name>
    <name evidence="24" type="ORF">SRO942_LOCUS5892</name>
    <name evidence="23" type="ORF">TMI583_LOCUS3490</name>
</gene>
<keyword evidence="14" id="KW-0325">Glycoprotein</keyword>
<dbReference type="GO" id="GO:0004100">
    <property type="term" value="F:chitin synthase activity"/>
    <property type="evidence" value="ECO:0007669"/>
    <property type="project" value="UniProtKB-EC"/>
</dbReference>
<dbReference type="GO" id="GO:0005886">
    <property type="term" value="C:plasma membrane"/>
    <property type="evidence" value="ECO:0007669"/>
    <property type="project" value="UniProtKB-SubCell"/>
</dbReference>
<keyword evidence="17" id="KW-0009">Actin-binding</keyword>
<dbReference type="Proteomes" id="UP000682733">
    <property type="component" value="Unassembled WGS sequence"/>
</dbReference>
<protein>
    <recommendedName>
        <fullName evidence="2">chitin synthase</fullName>
        <ecNumber evidence="2">2.4.1.16</ecNumber>
    </recommendedName>
</protein>
<evidence type="ECO:0000256" key="12">
    <source>
        <dbReference type="ARBA" id="ARBA00023136"/>
    </source>
</evidence>
<feature type="transmembrane region" description="Helical" evidence="19">
    <location>
        <begin position="1090"/>
        <end position="1109"/>
    </location>
</feature>
<keyword evidence="7" id="KW-0547">Nucleotide-binding</keyword>
<feature type="region of interest" description="Disordered" evidence="18">
    <location>
        <begin position="2487"/>
        <end position="2513"/>
    </location>
</feature>
<evidence type="ECO:0000256" key="9">
    <source>
        <dbReference type="ARBA" id="ARBA00022989"/>
    </source>
</evidence>
<keyword evidence="11 17" id="KW-0518">Myosin</keyword>
<feature type="compositionally biased region" description="Acidic residues" evidence="18">
    <location>
        <begin position="2298"/>
        <end position="2310"/>
    </location>
</feature>
<evidence type="ECO:0000256" key="5">
    <source>
        <dbReference type="ARBA" id="ARBA00022679"/>
    </source>
</evidence>
<dbReference type="SMART" id="SM00242">
    <property type="entry name" value="MYSc"/>
    <property type="match status" value="1"/>
</dbReference>
<sequence length="2513" mass="288898">MVNKSNENDFNLLSSKTDIKKNFTDKFKHIYNTFSTNPNNNNGSSDSWQDTYRPSSLLVSIIEPTTAFESNLSDSSDCDNNNNNDKVKTTKQIDWEKLFHKKSKLQNGNKISSNWETVDYELYSPINDFPPPVTAHKTDDYINNNIQIIKTATTTTTTPNSNNYCRLFQYNRYNQPSSVSLLKNSLQRTWINKKLFHIANNYDNKRVSREPILSSSTEQGICLNDQQLNNEWQQTFPDSCESLTVSLDLHVPTDDIVTGDDDEQYIQRNVSYRRKYFQQQQPQSLPSTNNIPTRFMSSSSSDDINKTFFQQQRTHNIKRSRCIKPNHGKVAQHFDEELVQEQLRYNGILEISYIRNQGWPVRFTFEEFLKRFKFISYAQSNTVKPTASICEKILKDLSLTDYVIGKSKVFLKLEHLEILNQRYEKFLADVLKCQKVAKGFIVRRGLLRKAKKNANDRHTFLHQVSTNGKHILEKLVSLPKISTRDIQPPNKQQPRSSRDHHFVKKSAKDKKCIQSSTTTVPRSSTTDETTTPASEQEYQEMLKLAKKLQLLKKEDLDELESTRGRIMSTNRFQRHSMAMAGGETTTPDDFKSSIEGLSEREVRILVQDEFIPNTKSSTMQTNVDSGAGVPHFKQTLAETSTIATAALASSVPIAPRLKADDAQQLVKETSVAAMSGDLFMKEWAWERQHNKNPDTADALLSNLNENDGLNKQKREIVKKILMIQRKKFKDSQFKKKKDLDSSTYSLGYHKDNDDEEKLVDTDDEKDPLNDAWDCARTIDVHEAYEKTVHCYRLSMRMLKIATYVVLNIGVLLSALVSKGTLLLMTNSVAKVQESPYRERWVWMLLTAVCAPYVFTFIDSLGKCLFGNKPWPTVKIFTIVFFIETLHSFGIAIFVFHILPKLDAARSLLIMNAVCIIPAFLKLFLSKTNTSMLRRSLLFMMDFFAFAMQCSCVGIALASRFLKVDPNIIASESRLNLFSTSTIDSSTVLSFKRHKRDDILDASGDLYSDLSASLDSSASIGGKTLNMSSIDHNLQTILASFHIEWELPVALILVSLTWWENFVDRDIKFGGKTVVNMKLLKENIIATRSKTCLIITFWKILVTILFAYLFHHGIFNTSVVFHTNKEQMQDPLLLSNKDPWTSSSLLSADMSQSPESLAGIPVGTDIGGNRLRRNIPTPLLGLSTEYSNVLLDHLFKNHHFYLKPVNQTHHRFKRQENIVNAGGIDNLFNGAQMNDPLMPQNYNGAQLPAPPLPYAGEEETQELTYKDRWLTYLTPMILKVISDALCFYMGRLACKLCMQRICFALPITLVTPVVLTILLALCEFFPKSTVFIDGFIYWSCYEDFAKESFKWQVVCGLALWWLSELWIGGHIWFGKSQRLAFTERLFVSPRYCATLLEQSLMMNRRRNEKDEIPLTVGTFEDQGEFPTDADSQSFEELSLEKKLSQGVPTIIYSCATMWHETETEMLQLLKSIMRLDIDQSARRKAQDVFKIKDPDYYEYEGHIFFDDATEEDENNEQVPNKFVQQLLSVIDRAATAVHECPMKIPPPFKTPTPYGGRLTWVLPGGNFLIAHIKDKTKIRHKKRWSQVMYMYYLLGYRLFGDLNIIEKLYKKKRKKDSSKNKSKIFKGFGNLLNNMDNKLRIKAENTYLLALDGDVDFRPEAVRLLVDRMKKNKKVGAACGRIHPIGDGPVVWYQKFEYAIGHWLQKAAEHILGCVMCSPGCFSLFRGSSLMDDHVLRTYCTKSSEARHYVQYDQGEDRWLCTLLLQEGYRVEYCAASDALTYAPESFHVNIILLSSNYEVTNYCAFNACFGTTLWQSMIMSVLPAFLYLIICFHTTTDFQIRAAAFLSAVYAVIMMAVIVGTTIQIAEDSWTSPNAVFLMLLFSIFFIAACMHPQEFWCIVPGLLYFLCIPSGYLFLLIYSLCNLNIVSWGTREAPKQKKNQSKEEIEKARLQELTQAKKKSAGFLSQLFVNFNVKKYDERVRSFARKWLGVDRSSMNSVLLQQILGAVERLEKSRLEEEMDAVATTGLYPPNEQNTHATPNLRNDLPSDLETKYGLVQLPTTTGQPLTRSSYPFDLHNQQQLIYRGLNKTSYGQIIHPHSYAGVSHSQSGLYSDDRQMIKRDELVNPAWIFHKSLKDSDIESLDPKEIQFFQQVIERYLYPLVEDKEHQKIVARDLKALRNNGCFSFFMLNTLWIVIIFHFQLVQSKVRDYVYIPIKRLNYDSLRFEPLGFLFLLFFASILLVQFISMLWHRYGTLLHLLASTDLKLCPRKNVDLSDNVEEAVEQVKVLQQLKGFNDEELPEPDYDEGDEHEGRQPSEPDLSTTGLIYRSKWKNGAARSATSQQWSGLTSTDAKVNDMQRNLDTDHSDMSQVYGFNGYASSVKTYGSNYEAIKRRQQSNKKHLYNKSLDHVFRSRWQALSQGKNNQLKHNKQRAKLTDVFQQQQMQLERHSQQQNQKNRRSSSILTVKNSINNVNTNNNTENNHQQEYQIHNELKQPSRKQKKKSKQRHSEQL</sequence>
<feature type="transmembrane region" description="Helical" evidence="19">
    <location>
        <begin position="1300"/>
        <end position="1320"/>
    </location>
</feature>
<dbReference type="Gene3D" id="1.20.5.4820">
    <property type="match status" value="1"/>
</dbReference>
<dbReference type="Pfam" id="PF00063">
    <property type="entry name" value="Myosin_head"/>
    <property type="match status" value="1"/>
</dbReference>
<keyword evidence="4" id="KW-0328">Glycosyltransferase</keyword>
<evidence type="ECO:0000256" key="19">
    <source>
        <dbReference type="SAM" id="Phobius"/>
    </source>
</evidence>
<dbReference type="Pfam" id="PF03142">
    <property type="entry name" value="Chitin_synth_2"/>
    <property type="match status" value="1"/>
</dbReference>
<evidence type="ECO:0000313" key="23">
    <source>
        <dbReference type="EMBL" id="CAF3560196.1"/>
    </source>
</evidence>
<dbReference type="Proteomes" id="UP000663829">
    <property type="component" value="Unassembled WGS sequence"/>
</dbReference>
<evidence type="ECO:0000256" key="10">
    <source>
        <dbReference type="ARBA" id="ARBA00023054"/>
    </source>
</evidence>
<dbReference type="Pfam" id="PF23000">
    <property type="entry name" value="ChitinSynthase_IV_N"/>
    <property type="match status" value="1"/>
</dbReference>
<evidence type="ECO:0000259" key="20">
    <source>
        <dbReference type="PROSITE" id="PS51456"/>
    </source>
</evidence>
<dbReference type="InterPro" id="IPR036961">
    <property type="entry name" value="Kinesin_motor_dom_sf"/>
</dbReference>
<evidence type="ECO:0000256" key="11">
    <source>
        <dbReference type="ARBA" id="ARBA00023123"/>
    </source>
</evidence>
<evidence type="ECO:0000256" key="8">
    <source>
        <dbReference type="ARBA" id="ARBA00022840"/>
    </source>
</evidence>
<dbReference type="InterPro" id="IPR001609">
    <property type="entry name" value="Myosin_head_motor_dom-like"/>
</dbReference>
<evidence type="ECO:0000256" key="14">
    <source>
        <dbReference type="ARBA" id="ARBA00023180"/>
    </source>
</evidence>
<dbReference type="GO" id="GO:0003774">
    <property type="term" value="F:cytoskeletal motor activity"/>
    <property type="evidence" value="ECO:0007669"/>
    <property type="project" value="InterPro"/>
</dbReference>
<dbReference type="InterPro" id="IPR004835">
    <property type="entry name" value="Chitin_synth"/>
</dbReference>
<accession>A0A813W398</accession>
<reference evidence="22" key="1">
    <citation type="submission" date="2021-02" db="EMBL/GenBank/DDBJ databases">
        <authorList>
            <person name="Nowell W R."/>
        </authorList>
    </citation>
    <scope>NUCLEOTIDE SEQUENCE</scope>
</reference>
<dbReference type="GO" id="GO:0016459">
    <property type="term" value="C:myosin complex"/>
    <property type="evidence" value="ECO:0007669"/>
    <property type="project" value="UniProtKB-KW"/>
</dbReference>
<dbReference type="InterPro" id="IPR055120">
    <property type="entry name" value="Chs-1/2_IV_N"/>
</dbReference>
<evidence type="ECO:0000313" key="25">
    <source>
        <dbReference type="Proteomes" id="UP000663829"/>
    </source>
</evidence>
<feature type="transmembrane region" description="Helical" evidence="19">
    <location>
        <begin position="873"/>
        <end position="898"/>
    </location>
</feature>
<feature type="region of interest" description="Disordered" evidence="18">
    <location>
        <begin position="2298"/>
        <end position="2322"/>
    </location>
</feature>
<feature type="transmembrane region" description="Helical" evidence="19">
    <location>
        <begin position="936"/>
        <end position="957"/>
    </location>
</feature>
<keyword evidence="5" id="KW-0808">Transferase</keyword>
<feature type="compositionally biased region" description="Basic residues" evidence="18">
    <location>
        <begin position="2497"/>
        <end position="2507"/>
    </location>
</feature>
<keyword evidence="12 19" id="KW-0472">Membrane</keyword>
<feature type="transmembrane region" description="Helical" evidence="19">
    <location>
        <begin position="1872"/>
        <end position="1891"/>
    </location>
</feature>
<evidence type="ECO:0000256" key="1">
    <source>
        <dbReference type="ARBA" id="ARBA00004651"/>
    </source>
</evidence>
<feature type="domain" description="Myosin motor" evidence="20">
    <location>
        <begin position="321"/>
        <end position="424"/>
    </location>
</feature>
<evidence type="ECO:0000313" key="21">
    <source>
        <dbReference type="EMBL" id="CAF0778856.1"/>
    </source>
</evidence>
<evidence type="ECO:0000256" key="16">
    <source>
        <dbReference type="ARBA" id="ARBA00048014"/>
    </source>
</evidence>
<dbReference type="Gene3D" id="3.40.850.10">
    <property type="entry name" value="Kinesin motor domain"/>
    <property type="match status" value="1"/>
</dbReference>
<feature type="transmembrane region" description="Helical" evidence="19">
    <location>
        <begin position="840"/>
        <end position="861"/>
    </location>
</feature>
<feature type="transmembrane region" description="Helical" evidence="19">
    <location>
        <begin position="2226"/>
        <end position="2250"/>
    </location>
</feature>
<evidence type="ECO:0000256" key="2">
    <source>
        <dbReference type="ARBA" id="ARBA00012543"/>
    </source>
</evidence>
<evidence type="ECO:0000256" key="17">
    <source>
        <dbReference type="PROSITE-ProRule" id="PRU00782"/>
    </source>
</evidence>
<evidence type="ECO:0000256" key="4">
    <source>
        <dbReference type="ARBA" id="ARBA00022676"/>
    </source>
</evidence>
<name>A0A813W398_9BILA</name>
<feature type="transmembrane region" description="Helical" evidence="19">
    <location>
        <begin position="904"/>
        <end position="924"/>
    </location>
</feature>
<comment type="similarity">
    <text evidence="17">Belongs to the TRAFAC class myosin-kinesin ATPase superfamily. Myosin family.</text>
</comment>
<evidence type="ECO:0000256" key="6">
    <source>
        <dbReference type="ARBA" id="ARBA00022692"/>
    </source>
</evidence>
<dbReference type="EMBL" id="CAJNOK010000842">
    <property type="protein sequence ID" value="CAF0778856.1"/>
    <property type="molecule type" value="Genomic_DNA"/>
</dbReference>
<keyword evidence="3" id="KW-1003">Cell membrane</keyword>
<evidence type="ECO:0000256" key="13">
    <source>
        <dbReference type="ARBA" id="ARBA00023175"/>
    </source>
</evidence>
<keyword evidence="13" id="KW-0505">Motor protein</keyword>
<dbReference type="GO" id="GO:0003779">
    <property type="term" value="F:actin binding"/>
    <property type="evidence" value="ECO:0007669"/>
    <property type="project" value="UniProtKB-KW"/>
</dbReference>
<keyword evidence="25" id="KW-1185">Reference proteome</keyword>
<evidence type="ECO:0000256" key="15">
    <source>
        <dbReference type="ARBA" id="ARBA00046329"/>
    </source>
</evidence>
<keyword evidence="8" id="KW-0067">ATP-binding</keyword>
<evidence type="ECO:0000256" key="3">
    <source>
        <dbReference type="ARBA" id="ARBA00022475"/>
    </source>
</evidence>
<proteinExistence type="inferred from homology"/>
<evidence type="ECO:0000256" key="18">
    <source>
        <dbReference type="SAM" id="MobiDB-lite"/>
    </source>
</evidence>
<evidence type="ECO:0000313" key="24">
    <source>
        <dbReference type="EMBL" id="CAF3635083.1"/>
    </source>
</evidence>
<feature type="region of interest" description="Disordered" evidence="18">
    <location>
        <begin position="278"/>
        <end position="300"/>
    </location>
</feature>
<feature type="transmembrane region" description="Helical" evidence="19">
    <location>
        <begin position="1903"/>
        <end position="1921"/>
    </location>
</feature>
<comment type="subcellular location">
    <subcellularLocation>
        <location evidence="1">Cell membrane</location>
        <topology evidence="1">Multi-pass membrane protein</topology>
    </subcellularLocation>
</comment>
<dbReference type="PANTHER" id="PTHR22914">
    <property type="entry name" value="CHITIN SYNTHASE"/>
    <property type="match status" value="1"/>
</dbReference>
<dbReference type="FunFam" id="3.90.550.10:FF:000139">
    <property type="entry name" value="Chitin synthase 8"/>
    <property type="match status" value="1"/>
</dbReference>
<dbReference type="OrthoDB" id="370884at2759"/>
<dbReference type="EMBL" id="CAJNOQ010000877">
    <property type="protein sequence ID" value="CAF0847445.1"/>
    <property type="molecule type" value="Genomic_DNA"/>
</dbReference>
<dbReference type="InterPro" id="IPR027417">
    <property type="entry name" value="P-loop_NTPase"/>
</dbReference>
<comment type="caution">
    <text evidence="22">The sequence shown here is derived from an EMBL/GenBank/DDBJ whole genome shotgun (WGS) entry which is preliminary data.</text>
</comment>
<keyword evidence="6 19" id="KW-0812">Transmembrane</keyword>
<keyword evidence="9 19" id="KW-1133">Transmembrane helix</keyword>
<evidence type="ECO:0000313" key="22">
    <source>
        <dbReference type="EMBL" id="CAF0847445.1"/>
    </source>
</evidence>
<organism evidence="22 25">
    <name type="scientific">Didymodactylos carnosus</name>
    <dbReference type="NCBI Taxonomy" id="1234261"/>
    <lineage>
        <taxon>Eukaryota</taxon>
        <taxon>Metazoa</taxon>
        <taxon>Spiralia</taxon>
        <taxon>Gnathifera</taxon>
        <taxon>Rotifera</taxon>
        <taxon>Eurotatoria</taxon>
        <taxon>Bdelloidea</taxon>
        <taxon>Philodinida</taxon>
        <taxon>Philodinidae</taxon>
        <taxon>Didymodactylos</taxon>
    </lineage>
</organism>
<dbReference type="PANTHER" id="PTHR22914:SF42">
    <property type="entry name" value="CHITIN SYNTHASE"/>
    <property type="match status" value="1"/>
</dbReference>
<dbReference type="SUPFAM" id="SSF53448">
    <property type="entry name" value="Nucleotide-diphospho-sugar transferases"/>
    <property type="match status" value="1"/>
</dbReference>